<dbReference type="EMBL" id="RBVX01000022">
    <property type="protein sequence ID" value="RSL31705.1"/>
    <property type="molecule type" value="Genomic_DNA"/>
</dbReference>
<dbReference type="AlphaFoldDB" id="A0A3R9QJA9"/>
<dbReference type="Proteomes" id="UP000275076">
    <property type="component" value="Unassembled WGS sequence"/>
</dbReference>
<comment type="caution">
    <text evidence="1">The sequence shown here is derived from an EMBL/GenBank/DDBJ whole genome shotgun (WGS) entry which is preliminary data.</text>
</comment>
<reference evidence="1 2" key="1">
    <citation type="submission" date="2018-10" db="EMBL/GenBank/DDBJ databases">
        <title>Draft genome sequence of Bacillus salarius IM0101, isolated from a hypersaline soil in Inner Mongolia, China.</title>
        <authorList>
            <person name="Yamprayoonswat W."/>
            <person name="Boonvisut S."/>
            <person name="Jumpathong W."/>
            <person name="Sittihan S."/>
            <person name="Ruangsuj P."/>
            <person name="Wanthongcharoen S."/>
            <person name="Thongpramul N."/>
            <person name="Pimmason S."/>
            <person name="Yu B."/>
            <person name="Yasawong M."/>
        </authorList>
    </citation>
    <scope>NUCLEOTIDE SEQUENCE [LARGE SCALE GENOMIC DNA]</scope>
    <source>
        <strain evidence="1 2">IM0101</strain>
    </source>
</reference>
<evidence type="ECO:0000313" key="1">
    <source>
        <dbReference type="EMBL" id="RSL31705.1"/>
    </source>
</evidence>
<proteinExistence type="predicted"/>
<name>A0A3R9QJA9_9BACI</name>
<evidence type="ECO:0000313" key="2">
    <source>
        <dbReference type="Proteomes" id="UP000275076"/>
    </source>
</evidence>
<sequence>MEKRIYYVNLNPISMDDISPVKIPDSSLIQYEIEATEEELEKMDFLLNETQDHDLDSQNLFTFRHFDESIAENDRYEYQAGMDKVIQMIYDLGTAETKQKIEEIHMINDEEKRNMKPPR</sequence>
<keyword evidence="2" id="KW-1185">Reference proteome</keyword>
<dbReference type="OrthoDB" id="2706506at2"/>
<gene>
    <name evidence="1" type="ORF">D7Z54_19440</name>
</gene>
<accession>A0A3R9QJA9</accession>
<organism evidence="1 2">
    <name type="scientific">Salibacterium salarium</name>
    <dbReference type="NCBI Taxonomy" id="284579"/>
    <lineage>
        <taxon>Bacteria</taxon>
        <taxon>Bacillati</taxon>
        <taxon>Bacillota</taxon>
        <taxon>Bacilli</taxon>
        <taxon>Bacillales</taxon>
        <taxon>Bacillaceae</taxon>
    </lineage>
</organism>
<protein>
    <submittedName>
        <fullName evidence="1">Uncharacterized protein</fullName>
    </submittedName>
</protein>
<dbReference type="RefSeq" id="WP_125558124.1">
    <property type="nucleotide sequence ID" value="NZ_RBVX01000022.1"/>
</dbReference>